<dbReference type="CDD" id="cd03784">
    <property type="entry name" value="GT1_Gtf-like"/>
    <property type="match status" value="1"/>
</dbReference>
<dbReference type="InterPro" id="IPR002213">
    <property type="entry name" value="UDP_glucos_trans"/>
</dbReference>
<dbReference type="Proteomes" id="UP000242715">
    <property type="component" value="Unassembled WGS sequence"/>
</dbReference>
<dbReference type="Pfam" id="PF00201">
    <property type="entry name" value="UDPGT"/>
    <property type="match status" value="1"/>
</dbReference>
<dbReference type="EC" id="2.4.1.-" evidence="5"/>
<evidence type="ECO:0000256" key="5">
    <source>
        <dbReference type="RuleBase" id="RU362057"/>
    </source>
</evidence>
<dbReference type="FunFam" id="3.40.50.2000:FF:000071">
    <property type="entry name" value="Glycosyltransferase"/>
    <property type="match status" value="1"/>
</dbReference>
<dbReference type="PROSITE" id="PS00375">
    <property type="entry name" value="UDPGT"/>
    <property type="match status" value="1"/>
</dbReference>
<dbReference type="PANTHER" id="PTHR48047">
    <property type="entry name" value="GLYCOSYLTRANSFERASE"/>
    <property type="match status" value="1"/>
</dbReference>
<dbReference type="EMBL" id="DF973206">
    <property type="protein sequence ID" value="GAU19892.1"/>
    <property type="molecule type" value="Genomic_DNA"/>
</dbReference>
<organism evidence="6 7">
    <name type="scientific">Trifolium subterraneum</name>
    <name type="common">Subterranean clover</name>
    <dbReference type="NCBI Taxonomy" id="3900"/>
    <lineage>
        <taxon>Eukaryota</taxon>
        <taxon>Viridiplantae</taxon>
        <taxon>Streptophyta</taxon>
        <taxon>Embryophyta</taxon>
        <taxon>Tracheophyta</taxon>
        <taxon>Spermatophyta</taxon>
        <taxon>Magnoliopsida</taxon>
        <taxon>eudicotyledons</taxon>
        <taxon>Gunneridae</taxon>
        <taxon>Pentapetalae</taxon>
        <taxon>rosids</taxon>
        <taxon>fabids</taxon>
        <taxon>Fabales</taxon>
        <taxon>Fabaceae</taxon>
        <taxon>Papilionoideae</taxon>
        <taxon>50 kb inversion clade</taxon>
        <taxon>NPAAA clade</taxon>
        <taxon>Hologalegina</taxon>
        <taxon>IRL clade</taxon>
        <taxon>Trifolieae</taxon>
        <taxon>Trifolium</taxon>
    </lineage>
</organism>
<dbReference type="GO" id="GO:0035251">
    <property type="term" value="F:UDP-glucosyltransferase activity"/>
    <property type="evidence" value="ECO:0007669"/>
    <property type="project" value="UniProtKB-ARBA"/>
</dbReference>
<sequence length="495" mass="55586">MNTQSNPLHIIFFPFMGHGHMIPTIAMAKLFASKGIKATIVTTPLNKPMISNAIEQSKIHSNNNIDIQTIKFPCVEGGLPEGCENVDAIPSPQLVPTFFTATKLLQKPFEELLLQQKPHCIIADMFFPWATDSAAKFGIPRIVFHGISFFSLCAGQCMKQYEPHKNVSSDTELFEIPNLPGNIKLTRLQLPSIFTKDDSITKNIAKLFAEIRESEVKSYGVIVNSFYELESVYADYYREVLGTKEWHIGPISIHNRIKEEELTSYRGNETSIDKHYCLKWLDTKKINSVVYLCFGSTTSFLNSQLKEIAMGLEASGHNFIWVVKKKYEDEEKCKLESFEKRMKGKGLIIRGWSPQRLILEHKAIGAFVTHCGWNSTIEAVTVGVPMITWPVGAEQFYNEKLVTDVLKIGVPVGVKKWVGVVGDSVQWSAVEKAVKRVMEGEEAEKIRKKSKVLSQMANKAVEEGGSSSSQLNAFIEEMGLVCNHTNVSHKNNLHV</sequence>
<keyword evidence="7" id="KW-1185">Reference proteome</keyword>
<dbReference type="OrthoDB" id="5835829at2759"/>
<comment type="similarity">
    <text evidence="1 4">Belongs to the UDP-glycosyltransferase family.</text>
</comment>
<evidence type="ECO:0000256" key="1">
    <source>
        <dbReference type="ARBA" id="ARBA00009995"/>
    </source>
</evidence>
<protein>
    <recommendedName>
        <fullName evidence="5">Glycosyltransferase</fullName>
        <ecNumber evidence="5">2.4.1.-</ecNumber>
    </recommendedName>
</protein>
<evidence type="ECO:0000256" key="4">
    <source>
        <dbReference type="RuleBase" id="RU003718"/>
    </source>
</evidence>
<dbReference type="SUPFAM" id="SSF53756">
    <property type="entry name" value="UDP-Glycosyltransferase/glycogen phosphorylase"/>
    <property type="match status" value="1"/>
</dbReference>
<dbReference type="PANTHER" id="PTHR48047:SF45">
    <property type="entry name" value="SCOPOLETIN GLUCOSYLTRANSFERASE-LIKE"/>
    <property type="match status" value="1"/>
</dbReference>
<dbReference type="InterPro" id="IPR035595">
    <property type="entry name" value="UDP_glycos_trans_CS"/>
</dbReference>
<evidence type="ECO:0000313" key="6">
    <source>
        <dbReference type="EMBL" id="GAU19892.1"/>
    </source>
</evidence>
<evidence type="ECO:0000256" key="2">
    <source>
        <dbReference type="ARBA" id="ARBA00022676"/>
    </source>
</evidence>
<dbReference type="FunFam" id="3.40.50.2000:FF:000047">
    <property type="entry name" value="Glycosyltransferase"/>
    <property type="match status" value="1"/>
</dbReference>
<keyword evidence="3 4" id="KW-0808">Transferase</keyword>
<evidence type="ECO:0000313" key="7">
    <source>
        <dbReference type="Proteomes" id="UP000242715"/>
    </source>
</evidence>
<keyword evidence="2 4" id="KW-0328">Glycosyltransferase</keyword>
<proteinExistence type="inferred from homology"/>
<name>A0A2Z6LNW4_TRISU</name>
<dbReference type="Gene3D" id="3.40.50.2000">
    <property type="entry name" value="Glycogen Phosphorylase B"/>
    <property type="match status" value="2"/>
</dbReference>
<evidence type="ECO:0000256" key="3">
    <source>
        <dbReference type="ARBA" id="ARBA00022679"/>
    </source>
</evidence>
<gene>
    <name evidence="6" type="ORF">TSUD_94970</name>
</gene>
<reference evidence="7" key="1">
    <citation type="journal article" date="2017" name="Front. Plant Sci.">
        <title>Climate Clever Clovers: New Paradigm to Reduce the Environmental Footprint of Ruminants by Breeding Low Methanogenic Forages Utilizing Haplotype Variation.</title>
        <authorList>
            <person name="Kaur P."/>
            <person name="Appels R."/>
            <person name="Bayer P.E."/>
            <person name="Keeble-Gagnere G."/>
            <person name="Wang J."/>
            <person name="Hirakawa H."/>
            <person name="Shirasawa K."/>
            <person name="Vercoe P."/>
            <person name="Stefanova K."/>
            <person name="Durmic Z."/>
            <person name="Nichols P."/>
            <person name="Revell C."/>
            <person name="Isobe S.N."/>
            <person name="Edwards D."/>
            <person name="Erskine W."/>
        </authorList>
    </citation>
    <scope>NUCLEOTIDE SEQUENCE [LARGE SCALE GENOMIC DNA]</scope>
    <source>
        <strain evidence="7">cv. Daliak</strain>
    </source>
</reference>
<accession>A0A2Z6LNW4</accession>
<dbReference type="AlphaFoldDB" id="A0A2Z6LNW4"/>